<accession>A0A6P8IKF6</accession>
<evidence type="ECO:0000256" key="1">
    <source>
        <dbReference type="SAM" id="SignalP"/>
    </source>
</evidence>
<evidence type="ECO:0000259" key="2">
    <source>
        <dbReference type="Pfam" id="PF15998"/>
    </source>
</evidence>
<organism evidence="3 4">
    <name type="scientific">Actinia tenebrosa</name>
    <name type="common">Australian red waratah sea anemone</name>
    <dbReference type="NCBI Taxonomy" id="6105"/>
    <lineage>
        <taxon>Eukaryota</taxon>
        <taxon>Metazoa</taxon>
        <taxon>Cnidaria</taxon>
        <taxon>Anthozoa</taxon>
        <taxon>Hexacorallia</taxon>
        <taxon>Actiniaria</taxon>
        <taxon>Actiniidae</taxon>
        <taxon>Actinia</taxon>
    </lineage>
</organism>
<evidence type="ECO:0000313" key="4">
    <source>
        <dbReference type="RefSeq" id="XP_031567237.1"/>
    </source>
</evidence>
<dbReference type="Proteomes" id="UP000515163">
    <property type="component" value="Unplaced"/>
</dbReference>
<gene>
    <name evidence="4" type="primary">LOC116302156</name>
</gene>
<sequence>MARLLGILAFLCILGKLAALGDENSPKVVVFGEGDFEVKSDEGARDSLVWQATKGQKPVALRIEDRKCQCSGTSCNCCAKINLVISTMSVCAGFTFNPSAKTLDFTVTVDGIVVFKKTISVDKPVKYCRDFPIGGKNANICLGLSDISFKEGHTGACIYIEINYKFIHWKQDLGCIYEVVQPINNTKLKAISFFKK</sequence>
<proteinExistence type="predicted"/>
<dbReference type="AlphaFoldDB" id="A0A6P8IKF6"/>
<keyword evidence="1" id="KW-0732">Signal</keyword>
<evidence type="ECO:0000313" key="3">
    <source>
        <dbReference type="Proteomes" id="UP000515163"/>
    </source>
</evidence>
<protein>
    <submittedName>
        <fullName evidence="4">Uncharacterized protein LOC116302156</fullName>
    </submittedName>
</protein>
<dbReference type="PANTHER" id="PTHR36299:SF2">
    <property type="entry name" value="DUF4773 DOMAIN-CONTAINING PROTEIN"/>
    <property type="match status" value="1"/>
</dbReference>
<dbReference type="PANTHER" id="PTHR36299">
    <property type="entry name" value="AGAP008005-PA"/>
    <property type="match status" value="1"/>
</dbReference>
<feature type="chain" id="PRO_5028125030" evidence="1">
    <location>
        <begin position="20"/>
        <end position="196"/>
    </location>
</feature>
<dbReference type="Pfam" id="PF15998">
    <property type="entry name" value="DUF4773"/>
    <property type="match status" value="1"/>
</dbReference>
<keyword evidence="3" id="KW-1185">Reference proteome</keyword>
<dbReference type="KEGG" id="aten:116302156"/>
<reference evidence="4" key="1">
    <citation type="submission" date="2025-08" db="UniProtKB">
        <authorList>
            <consortium name="RefSeq"/>
        </authorList>
    </citation>
    <scope>IDENTIFICATION</scope>
    <source>
        <tissue evidence="4">Tentacle</tissue>
    </source>
</reference>
<dbReference type="InterPro" id="IPR031941">
    <property type="entry name" value="DUF4773"/>
</dbReference>
<dbReference type="GeneID" id="116302156"/>
<dbReference type="RefSeq" id="XP_031567237.1">
    <property type="nucleotide sequence ID" value="XM_031711377.1"/>
</dbReference>
<dbReference type="OrthoDB" id="5952164at2759"/>
<dbReference type="InParanoid" id="A0A6P8IKF6"/>
<feature type="domain" description="DUF4773" evidence="2">
    <location>
        <begin position="67"/>
        <end position="175"/>
    </location>
</feature>
<feature type="signal peptide" evidence="1">
    <location>
        <begin position="1"/>
        <end position="19"/>
    </location>
</feature>
<name>A0A6P8IKF6_ACTTE</name>